<accession>A0A9W6TPI5</accession>
<dbReference type="Proteomes" id="UP001165083">
    <property type="component" value="Unassembled WGS sequence"/>
</dbReference>
<keyword evidence="3" id="KW-1185">Reference proteome</keyword>
<dbReference type="AlphaFoldDB" id="A0A9W6TPI5"/>
<organism evidence="2 3">
    <name type="scientific">Phytophthora lilii</name>
    <dbReference type="NCBI Taxonomy" id="2077276"/>
    <lineage>
        <taxon>Eukaryota</taxon>
        <taxon>Sar</taxon>
        <taxon>Stramenopiles</taxon>
        <taxon>Oomycota</taxon>
        <taxon>Peronosporomycetes</taxon>
        <taxon>Peronosporales</taxon>
        <taxon>Peronosporaceae</taxon>
        <taxon>Phytophthora</taxon>
    </lineage>
</organism>
<sequence length="143" mass="15657">MWRDTNRDNHATDCSVISLPQTRKSRWTLSRLGNQPIEKNSGTTLMAEGPQGLHEHIADKIEKALGHEAPKMDVRFSNLSLSADIVVVDNSGAKYELPTIPNTMKKAFVGPKKRVVRKEILKDISGVFAPGNITLLLGQPGSG</sequence>
<evidence type="ECO:0000313" key="2">
    <source>
        <dbReference type="EMBL" id="GMF17192.1"/>
    </source>
</evidence>
<name>A0A9W6TPI5_9STRA</name>
<evidence type="ECO:0000256" key="1">
    <source>
        <dbReference type="ARBA" id="ARBA00022448"/>
    </source>
</evidence>
<proteinExistence type="predicted"/>
<protein>
    <submittedName>
        <fullName evidence="2">Unnamed protein product</fullName>
    </submittedName>
</protein>
<dbReference type="PANTHER" id="PTHR19241">
    <property type="entry name" value="ATP-BINDING CASSETTE TRANSPORTER"/>
    <property type="match status" value="1"/>
</dbReference>
<dbReference type="EMBL" id="BSXW01000274">
    <property type="protein sequence ID" value="GMF17192.1"/>
    <property type="molecule type" value="Genomic_DNA"/>
</dbReference>
<comment type="caution">
    <text evidence="2">The sequence shown here is derived from an EMBL/GenBank/DDBJ whole genome shotgun (WGS) entry which is preliminary data.</text>
</comment>
<dbReference type="OrthoDB" id="77868at2759"/>
<reference evidence="2" key="1">
    <citation type="submission" date="2023-04" db="EMBL/GenBank/DDBJ databases">
        <title>Phytophthora lilii NBRC 32176.</title>
        <authorList>
            <person name="Ichikawa N."/>
            <person name="Sato H."/>
            <person name="Tonouchi N."/>
        </authorList>
    </citation>
    <scope>NUCLEOTIDE SEQUENCE</scope>
    <source>
        <strain evidence="2">NBRC 32176</strain>
    </source>
</reference>
<keyword evidence="1" id="KW-0813">Transport</keyword>
<gene>
    <name evidence="2" type="ORF">Plil01_000625100</name>
</gene>
<evidence type="ECO:0000313" key="3">
    <source>
        <dbReference type="Proteomes" id="UP001165083"/>
    </source>
</evidence>